<feature type="non-terminal residue" evidence="1">
    <location>
        <position position="1"/>
    </location>
</feature>
<comment type="caution">
    <text evidence="1">The sequence shown here is derived from an EMBL/GenBank/DDBJ whole genome shotgun (WGS) entry which is preliminary data.</text>
</comment>
<reference evidence="1" key="1">
    <citation type="submission" date="2023-03" db="EMBL/GenBank/DDBJ databases">
        <title>Massive genome expansion in bonnet fungi (Mycena s.s.) driven by repeated elements and novel gene families across ecological guilds.</title>
        <authorList>
            <consortium name="Lawrence Berkeley National Laboratory"/>
            <person name="Harder C.B."/>
            <person name="Miyauchi S."/>
            <person name="Viragh M."/>
            <person name="Kuo A."/>
            <person name="Thoen E."/>
            <person name="Andreopoulos B."/>
            <person name="Lu D."/>
            <person name="Skrede I."/>
            <person name="Drula E."/>
            <person name="Henrissat B."/>
            <person name="Morin E."/>
            <person name="Kohler A."/>
            <person name="Barry K."/>
            <person name="LaButti K."/>
            <person name="Morin E."/>
            <person name="Salamov A."/>
            <person name="Lipzen A."/>
            <person name="Mereny Z."/>
            <person name="Hegedus B."/>
            <person name="Baldrian P."/>
            <person name="Stursova M."/>
            <person name="Weitz H."/>
            <person name="Taylor A."/>
            <person name="Grigoriev I.V."/>
            <person name="Nagy L.G."/>
            <person name="Martin F."/>
            <person name="Kauserud H."/>
        </authorList>
    </citation>
    <scope>NUCLEOTIDE SEQUENCE</scope>
    <source>
        <strain evidence="1">CBHHK067</strain>
    </source>
</reference>
<keyword evidence="2" id="KW-1185">Reference proteome</keyword>
<feature type="non-terminal residue" evidence="1">
    <location>
        <position position="246"/>
    </location>
</feature>
<name>A0AAD7GAG5_MYCRO</name>
<dbReference type="EMBL" id="JARKIE010000146">
    <property type="protein sequence ID" value="KAJ7676112.1"/>
    <property type="molecule type" value="Genomic_DNA"/>
</dbReference>
<accession>A0AAD7GAG5</accession>
<proteinExistence type="predicted"/>
<evidence type="ECO:0000313" key="1">
    <source>
        <dbReference type="EMBL" id="KAJ7676112.1"/>
    </source>
</evidence>
<dbReference type="Proteomes" id="UP001221757">
    <property type="component" value="Unassembled WGS sequence"/>
</dbReference>
<evidence type="ECO:0000313" key="2">
    <source>
        <dbReference type="Proteomes" id="UP001221757"/>
    </source>
</evidence>
<organism evidence="1 2">
    <name type="scientific">Mycena rosella</name>
    <name type="common">Pink bonnet</name>
    <name type="synonym">Agaricus rosellus</name>
    <dbReference type="NCBI Taxonomy" id="1033263"/>
    <lineage>
        <taxon>Eukaryota</taxon>
        <taxon>Fungi</taxon>
        <taxon>Dikarya</taxon>
        <taxon>Basidiomycota</taxon>
        <taxon>Agaricomycotina</taxon>
        <taxon>Agaricomycetes</taxon>
        <taxon>Agaricomycetidae</taxon>
        <taxon>Agaricales</taxon>
        <taxon>Marasmiineae</taxon>
        <taxon>Mycenaceae</taxon>
        <taxon>Mycena</taxon>
    </lineage>
</organism>
<protein>
    <submittedName>
        <fullName evidence="1">Uncharacterized protein</fullName>
    </submittedName>
</protein>
<gene>
    <name evidence="1" type="ORF">B0H17DRAFT_911684</name>
</gene>
<sequence length="246" mass="28506">EWRGLGYPTSPVPNNAINYADSTTFMADSRETDELGRFTSNDWVIHPSFYDPANHMDVFIPVDTKDNPQLPWFRKMNVEVEVVATEDLLYEFSMEACEMMCCSDEDLWDMVYALSEHPWYNQDIKCPVPFDGNTLNGTFMSAVEAQGVAVQAKCACLQLVGWILWWTIIVCNWSRHIKQHVEAAISELLWPKARRRGVIVSLCCDWCEVNFPLLICNYVPVFYIWGMFESSKPRFHQLAPHILENY</sequence>
<dbReference type="AlphaFoldDB" id="A0AAD7GAG5"/>